<dbReference type="Proteomes" id="UP000681722">
    <property type="component" value="Unassembled WGS sequence"/>
</dbReference>
<feature type="coiled-coil region" evidence="1">
    <location>
        <begin position="331"/>
        <end position="362"/>
    </location>
</feature>
<dbReference type="EMBL" id="CAJNOQ010004955">
    <property type="protein sequence ID" value="CAF1080355.1"/>
    <property type="molecule type" value="Genomic_DNA"/>
</dbReference>
<evidence type="ECO:0000313" key="5">
    <source>
        <dbReference type="Proteomes" id="UP000663829"/>
    </source>
</evidence>
<organism evidence="3 5">
    <name type="scientific">Didymodactylos carnosus</name>
    <dbReference type="NCBI Taxonomy" id="1234261"/>
    <lineage>
        <taxon>Eukaryota</taxon>
        <taxon>Metazoa</taxon>
        <taxon>Spiralia</taxon>
        <taxon>Gnathifera</taxon>
        <taxon>Rotifera</taxon>
        <taxon>Eurotatoria</taxon>
        <taxon>Bdelloidea</taxon>
        <taxon>Philodinida</taxon>
        <taxon>Philodinidae</taxon>
        <taxon>Didymodactylos</taxon>
    </lineage>
</organism>
<sequence>MTNYISEWTQQVPGLPSSIIPEQFISSNEFLQFHQPCNFLSSTFSQLPLTFNSQYQQPNYDNSSLTFASLPYTIASSSYICPYGGFPSTNIHYNINFHQHQQQSNHFIQQQNFLNYPSSVRSGERKYKKIAEEETITTTSSPSKESIPKLFNNSKQVNKKDVEYIKLQFKVDNRLNRVKRQFDDKKHSPKPSFGNNRIVRKRSRSTQSSSRDHSSRSPSSKRKETKKRHCSSSRRVHRNRSSSSQKRHVDSRRPRSISRMRKTRQCLLSRHRQGRKSLSPPSPPSRRLSRNLKLRNNSSSQRERRKSSPTRRYSSSSSTTPEPSNATTLNMALYQRQQKTLNEEKQLLNDRLSKNQEQNEKEDGELETNEFPTRLIIPLPTKAKWYYDHDDRWGANATRNDNDDFGMASLTIQNYMNEHSDPGNWIPLDENQLEYLCQHFFDEYHQKEKQQTYPY</sequence>
<dbReference type="Proteomes" id="UP000663829">
    <property type="component" value="Unassembled WGS sequence"/>
</dbReference>
<feature type="compositionally biased region" description="Basic residues" evidence="2">
    <location>
        <begin position="254"/>
        <end position="275"/>
    </location>
</feature>
<reference evidence="3" key="1">
    <citation type="submission" date="2021-02" db="EMBL/GenBank/DDBJ databases">
        <authorList>
            <person name="Nowell W R."/>
        </authorList>
    </citation>
    <scope>NUCLEOTIDE SEQUENCE</scope>
</reference>
<name>A0A814MKA8_9BILA</name>
<feature type="compositionally biased region" description="Low complexity" evidence="2">
    <location>
        <begin position="310"/>
        <end position="324"/>
    </location>
</feature>
<protein>
    <submittedName>
        <fullName evidence="3">Uncharacterized protein</fullName>
    </submittedName>
</protein>
<proteinExistence type="predicted"/>
<accession>A0A814MKA8</accession>
<gene>
    <name evidence="3" type="ORF">GPM918_LOCUS17736</name>
    <name evidence="4" type="ORF">SRO942_LOCUS17735</name>
</gene>
<evidence type="ECO:0000313" key="4">
    <source>
        <dbReference type="EMBL" id="CAF3846350.1"/>
    </source>
</evidence>
<keyword evidence="1" id="KW-0175">Coiled coil</keyword>
<dbReference type="EMBL" id="CAJOBC010004956">
    <property type="protein sequence ID" value="CAF3846350.1"/>
    <property type="molecule type" value="Genomic_DNA"/>
</dbReference>
<feature type="region of interest" description="Disordered" evidence="2">
    <location>
        <begin position="180"/>
        <end position="328"/>
    </location>
</feature>
<comment type="caution">
    <text evidence="3">The sequence shown here is derived from an EMBL/GenBank/DDBJ whole genome shotgun (WGS) entry which is preliminary data.</text>
</comment>
<evidence type="ECO:0000256" key="1">
    <source>
        <dbReference type="SAM" id="Coils"/>
    </source>
</evidence>
<evidence type="ECO:0000313" key="3">
    <source>
        <dbReference type="EMBL" id="CAF1080355.1"/>
    </source>
</evidence>
<dbReference type="AlphaFoldDB" id="A0A814MKA8"/>
<evidence type="ECO:0000256" key="2">
    <source>
        <dbReference type="SAM" id="MobiDB-lite"/>
    </source>
</evidence>
<feature type="compositionally biased region" description="Basic residues" evidence="2">
    <location>
        <begin position="219"/>
        <end position="246"/>
    </location>
</feature>
<keyword evidence="5" id="KW-1185">Reference proteome</keyword>